<dbReference type="SUPFAM" id="SSF51430">
    <property type="entry name" value="NAD(P)-linked oxidoreductase"/>
    <property type="match status" value="1"/>
</dbReference>
<accession>A0A0K2RYK7</accession>
<dbReference type="PROSITE" id="PS51257">
    <property type="entry name" value="PROKAR_LIPOPROTEIN"/>
    <property type="match status" value="1"/>
</dbReference>
<proteinExistence type="predicted"/>
<dbReference type="Pfam" id="PF00248">
    <property type="entry name" value="Aldo_ket_red"/>
    <property type="match status" value="1"/>
</dbReference>
<sequence length="333" mass="36392">MERIESPVYRRLGNSGLVVPSVGIGCNNLGRPGTPTRTQEGTNEVIAAAVDAGISFFDIADLYGAEPGLSETMFGTALTQLGLDRDELTIVTKFGLPVGDLNGNDRNARGSRRYIMRAVEGSLRRLGTDYIDLYFYHSPDPNTPIEETLSALDQLVRDGKVRYLGHSNFSGWQLAHAEHCAHELGTERFIAAENHYNLLDRRAELEILPAAQHFGMGVLPYFPLANGLLTGKYRRDNIPAGSRLSHSKKNVLDAANWDQLEAFHSFCTERGITEVQAAFSWLAQQSPVTSVIAGATSAEQVRANAQAACLRFDAEDLAALDAIFPAPEKIALF</sequence>
<organism evidence="3">
    <name type="scientific">Rothia mucilaginosa</name>
    <dbReference type="NCBI Taxonomy" id="43675"/>
    <lineage>
        <taxon>Bacteria</taxon>
        <taxon>Bacillati</taxon>
        <taxon>Actinomycetota</taxon>
        <taxon>Actinomycetes</taxon>
        <taxon>Micrococcales</taxon>
        <taxon>Micrococcaceae</taxon>
        <taxon>Rothia</taxon>
    </lineage>
</organism>
<dbReference type="InterPro" id="IPR050523">
    <property type="entry name" value="AKR_Detox_Biosynth"/>
</dbReference>
<dbReference type="InterPro" id="IPR020471">
    <property type="entry name" value="AKR"/>
</dbReference>
<feature type="domain" description="NADP-dependent oxidoreductase" evidence="2">
    <location>
        <begin position="22"/>
        <end position="323"/>
    </location>
</feature>
<dbReference type="RefSeq" id="WP_060824048.1">
    <property type="nucleotide sequence ID" value="NZ_AP014938.1"/>
</dbReference>
<dbReference type="Gene3D" id="3.20.20.100">
    <property type="entry name" value="NADP-dependent oxidoreductase domain"/>
    <property type="match status" value="1"/>
</dbReference>
<protein>
    <submittedName>
        <fullName evidence="3">Oxidoreductase</fullName>
    </submittedName>
</protein>
<dbReference type="PRINTS" id="PR00069">
    <property type="entry name" value="ALDKETRDTASE"/>
</dbReference>
<dbReference type="InterPro" id="IPR023210">
    <property type="entry name" value="NADP_OxRdtase_dom"/>
</dbReference>
<evidence type="ECO:0000313" key="4">
    <source>
        <dbReference type="Proteomes" id="UP000066203"/>
    </source>
</evidence>
<dbReference type="PANTHER" id="PTHR43364">
    <property type="entry name" value="NADH-SPECIFIC METHYLGLYOXAL REDUCTASE-RELATED"/>
    <property type="match status" value="1"/>
</dbReference>
<dbReference type="GO" id="GO:0016491">
    <property type="term" value="F:oxidoreductase activity"/>
    <property type="evidence" value="ECO:0007669"/>
    <property type="project" value="UniProtKB-KW"/>
</dbReference>
<reference evidence="4" key="1">
    <citation type="submission" date="2015-08" db="EMBL/GenBank/DDBJ databases">
        <title>Complete genome sequence of Rothia mucilaginosa strain NUM-Rm6536.</title>
        <authorList>
            <person name="Nambu T."/>
        </authorList>
    </citation>
    <scope>NUCLEOTIDE SEQUENCE [LARGE SCALE GENOMIC DNA]</scope>
    <source>
        <strain evidence="4">NUM-Rm6536</strain>
    </source>
</reference>
<dbReference type="EMBL" id="AP014938">
    <property type="protein sequence ID" value="BAS19909.1"/>
    <property type="molecule type" value="Genomic_DNA"/>
</dbReference>
<keyword evidence="1" id="KW-0560">Oxidoreductase</keyword>
<gene>
    <name evidence="3" type="ORF">RM6536_0662</name>
</gene>
<evidence type="ECO:0000313" key="3">
    <source>
        <dbReference type="EMBL" id="BAS19909.1"/>
    </source>
</evidence>
<dbReference type="InterPro" id="IPR036812">
    <property type="entry name" value="NAD(P)_OxRdtase_dom_sf"/>
</dbReference>
<dbReference type="PANTHER" id="PTHR43364:SF4">
    <property type="entry name" value="NAD(P)-LINKED OXIDOREDUCTASE SUPERFAMILY PROTEIN"/>
    <property type="match status" value="1"/>
</dbReference>
<dbReference type="GO" id="GO:0005829">
    <property type="term" value="C:cytosol"/>
    <property type="evidence" value="ECO:0007669"/>
    <property type="project" value="UniProtKB-ARBA"/>
</dbReference>
<dbReference type="PATRIC" id="fig|43675.28.peg.673"/>
<dbReference type="FunFam" id="3.20.20.100:FF:000004">
    <property type="entry name" value="Oxidoreductase, aldo/keto reductase"/>
    <property type="match status" value="1"/>
</dbReference>
<name>A0A0K2RYK7_9MICC</name>
<evidence type="ECO:0000259" key="2">
    <source>
        <dbReference type="Pfam" id="PF00248"/>
    </source>
</evidence>
<evidence type="ECO:0000256" key="1">
    <source>
        <dbReference type="ARBA" id="ARBA00023002"/>
    </source>
</evidence>
<dbReference type="Proteomes" id="UP000066203">
    <property type="component" value="Chromosome"/>
</dbReference>
<dbReference type="AlphaFoldDB" id="A0A0K2RYK7"/>